<organism evidence="2 3">
    <name type="scientific">Boothiomyces macroporosus</name>
    <dbReference type="NCBI Taxonomy" id="261099"/>
    <lineage>
        <taxon>Eukaryota</taxon>
        <taxon>Fungi</taxon>
        <taxon>Fungi incertae sedis</taxon>
        <taxon>Chytridiomycota</taxon>
        <taxon>Chytridiomycota incertae sedis</taxon>
        <taxon>Chytridiomycetes</taxon>
        <taxon>Rhizophydiales</taxon>
        <taxon>Terramycetaceae</taxon>
        <taxon>Boothiomyces</taxon>
    </lineage>
</organism>
<sequence>MKDITHIQYLKDSEFKRVLVLPLDHSDYSKYTVDWCKEKMLLKTDKIILVNIRSVSDKTPYMLPYVQLTGYDHDLDARMKALHYQQQERLMESYCKELQDFNVEFYIGVGDKTDLVDFIDGLNADLIIMGQRGESLVKLLWGSYSKYILDHCKAPVLIVKK</sequence>
<gene>
    <name evidence="2" type="ORF">HK103_003059</name>
</gene>
<dbReference type="InterPro" id="IPR006015">
    <property type="entry name" value="Universal_stress_UspA"/>
</dbReference>
<dbReference type="PRINTS" id="PR01438">
    <property type="entry name" value="UNVRSLSTRESS"/>
</dbReference>
<dbReference type="InterPro" id="IPR006016">
    <property type="entry name" value="UspA"/>
</dbReference>
<name>A0AAD5U974_9FUNG</name>
<dbReference type="EMBL" id="JADGKB010000215">
    <property type="protein sequence ID" value="KAJ3250898.1"/>
    <property type="molecule type" value="Genomic_DNA"/>
</dbReference>
<dbReference type="Pfam" id="PF00582">
    <property type="entry name" value="Usp"/>
    <property type="match status" value="1"/>
</dbReference>
<dbReference type="SUPFAM" id="SSF52402">
    <property type="entry name" value="Adenine nucleotide alpha hydrolases-like"/>
    <property type="match status" value="1"/>
</dbReference>
<dbReference type="Proteomes" id="UP001210925">
    <property type="component" value="Unassembled WGS sequence"/>
</dbReference>
<dbReference type="Gene3D" id="3.40.50.620">
    <property type="entry name" value="HUPs"/>
    <property type="match status" value="1"/>
</dbReference>
<dbReference type="PANTHER" id="PTHR31964:SF113">
    <property type="entry name" value="USPA DOMAIN-CONTAINING PROTEIN"/>
    <property type="match status" value="1"/>
</dbReference>
<protein>
    <recommendedName>
        <fullName evidence="1">UspA domain-containing protein</fullName>
    </recommendedName>
</protein>
<dbReference type="InterPro" id="IPR014729">
    <property type="entry name" value="Rossmann-like_a/b/a_fold"/>
</dbReference>
<keyword evidence="3" id="KW-1185">Reference proteome</keyword>
<feature type="domain" description="UspA" evidence="1">
    <location>
        <begin position="16"/>
        <end position="160"/>
    </location>
</feature>
<dbReference type="CDD" id="cd23659">
    <property type="entry name" value="USP_At3g01520-like"/>
    <property type="match status" value="1"/>
</dbReference>
<proteinExistence type="predicted"/>
<reference evidence="2" key="1">
    <citation type="submission" date="2020-05" db="EMBL/GenBank/DDBJ databases">
        <title>Phylogenomic resolution of chytrid fungi.</title>
        <authorList>
            <person name="Stajich J.E."/>
            <person name="Amses K."/>
            <person name="Simmons R."/>
            <person name="Seto K."/>
            <person name="Myers J."/>
            <person name="Bonds A."/>
            <person name="Quandt C.A."/>
            <person name="Barry K."/>
            <person name="Liu P."/>
            <person name="Grigoriev I."/>
            <person name="Longcore J.E."/>
            <person name="James T.Y."/>
        </authorList>
    </citation>
    <scope>NUCLEOTIDE SEQUENCE</scope>
    <source>
        <strain evidence="2">PLAUS21</strain>
    </source>
</reference>
<accession>A0AAD5U974</accession>
<evidence type="ECO:0000259" key="1">
    <source>
        <dbReference type="Pfam" id="PF00582"/>
    </source>
</evidence>
<dbReference type="AlphaFoldDB" id="A0AAD5U974"/>
<evidence type="ECO:0000313" key="2">
    <source>
        <dbReference type="EMBL" id="KAJ3250898.1"/>
    </source>
</evidence>
<dbReference type="PANTHER" id="PTHR31964">
    <property type="entry name" value="ADENINE NUCLEOTIDE ALPHA HYDROLASES-LIKE SUPERFAMILY PROTEIN"/>
    <property type="match status" value="1"/>
</dbReference>
<comment type="caution">
    <text evidence="2">The sequence shown here is derived from an EMBL/GenBank/DDBJ whole genome shotgun (WGS) entry which is preliminary data.</text>
</comment>
<evidence type="ECO:0000313" key="3">
    <source>
        <dbReference type="Proteomes" id="UP001210925"/>
    </source>
</evidence>